<dbReference type="InterPro" id="IPR000600">
    <property type="entry name" value="ROK"/>
</dbReference>
<dbReference type="InterPro" id="IPR043129">
    <property type="entry name" value="ATPase_NBD"/>
</dbReference>
<reference evidence="2" key="1">
    <citation type="journal article" date="2019" name="Int. J. Syst. Evol. Microbiol.">
        <title>The Global Catalogue of Microorganisms (GCM) 10K type strain sequencing project: providing services to taxonomists for standard genome sequencing and annotation.</title>
        <authorList>
            <consortium name="The Broad Institute Genomics Platform"/>
            <consortium name="The Broad Institute Genome Sequencing Center for Infectious Disease"/>
            <person name="Wu L."/>
            <person name="Ma J."/>
        </authorList>
    </citation>
    <scope>NUCLEOTIDE SEQUENCE [LARGE SCALE GENOMIC DNA]</scope>
    <source>
        <strain evidence="2">CCUG 56029</strain>
    </source>
</reference>
<dbReference type="Gene3D" id="3.30.420.40">
    <property type="match status" value="2"/>
</dbReference>
<dbReference type="Pfam" id="PF00480">
    <property type="entry name" value="ROK"/>
    <property type="match status" value="1"/>
</dbReference>
<name>A0ABV8XJU1_9DEIO</name>
<protein>
    <submittedName>
        <fullName evidence="1">ROK family protein</fullName>
    </submittedName>
</protein>
<sequence length="289" mass="29591">MLDRAVMAVDLGGTTTRAAVVKGNRVTERLEMPTLAQQGPELLLGRLVHLVGQLRQAGDTAAVGVACTGRVHGGRVSAVNLSTMPGWIGIPVEARLQQALGRPVRVINDARAATLAEYTAADHPGHFMFVTVSTGIGSGLVLGGQLHEAPGGLDVGLGFTRGLNREPLEYHSSGSALGRLAVAAGQPGTAALFDLAEAGDSRARDLLSSPLQALADRLADAHALLGLQHLCLGGSVGLRQHTREVVQTQLPEVSVRPARYGADAGLIGAALYALGPSPGSTGSVKVGAP</sequence>
<dbReference type="SUPFAM" id="SSF53067">
    <property type="entry name" value="Actin-like ATPase domain"/>
    <property type="match status" value="1"/>
</dbReference>
<accession>A0ABV8XJU1</accession>
<organism evidence="1 2">
    <name type="scientific">Deinococcus navajonensis</name>
    <dbReference type="NCBI Taxonomy" id="309884"/>
    <lineage>
        <taxon>Bacteria</taxon>
        <taxon>Thermotogati</taxon>
        <taxon>Deinococcota</taxon>
        <taxon>Deinococci</taxon>
        <taxon>Deinococcales</taxon>
        <taxon>Deinococcaceae</taxon>
        <taxon>Deinococcus</taxon>
    </lineage>
</organism>
<dbReference type="EMBL" id="JBHSEH010000004">
    <property type="protein sequence ID" value="MFC4425048.1"/>
    <property type="molecule type" value="Genomic_DNA"/>
</dbReference>
<dbReference type="RefSeq" id="WP_380036012.1">
    <property type="nucleotide sequence ID" value="NZ_JBHSEH010000004.1"/>
</dbReference>
<dbReference type="PANTHER" id="PTHR18964">
    <property type="entry name" value="ROK (REPRESSOR, ORF, KINASE) FAMILY"/>
    <property type="match status" value="1"/>
</dbReference>
<evidence type="ECO:0000313" key="2">
    <source>
        <dbReference type="Proteomes" id="UP001595998"/>
    </source>
</evidence>
<dbReference type="PANTHER" id="PTHR18964:SF169">
    <property type="entry name" value="N-ACETYLMANNOSAMINE KINASE"/>
    <property type="match status" value="1"/>
</dbReference>
<evidence type="ECO:0000313" key="1">
    <source>
        <dbReference type="EMBL" id="MFC4425048.1"/>
    </source>
</evidence>
<dbReference type="Proteomes" id="UP001595998">
    <property type="component" value="Unassembled WGS sequence"/>
</dbReference>
<keyword evidence="2" id="KW-1185">Reference proteome</keyword>
<proteinExistence type="predicted"/>
<gene>
    <name evidence="1" type="ORF">ACFOZ9_02415</name>
</gene>
<comment type="caution">
    <text evidence="1">The sequence shown here is derived from an EMBL/GenBank/DDBJ whole genome shotgun (WGS) entry which is preliminary data.</text>
</comment>